<proteinExistence type="predicted"/>
<evidence type="ECO:0000313" key="1">
    <source>
        <dbReference type="EMBL" id="CBA28898.1"/>
    </source>
</evidence>
<gene>
    <name evidence="1" type="ordered locus">Ctu_11480</name>
</gene>
<protein>
    <submittedName>
        <fullName evidence="1">Uncharacterized protein</fullName>
    </submittedName>
</protein>
<accession>C9XY14</accession>
<dbReference type="Proteomes" id="UP000002069">
    <property type="component" value="Chromosome"/>
</dbReference>
<evidence type="ECO:0000313" key="2">
    <source>
        <dbReference type="Proteomes" id="UP000002069"/>
    </source>
</evidence>
<dbReference type="EMBL" id="FN543093">
    <property type="protein sequence ID" value="CBA28898.1"/>
    <property type="molecule type" value="Genomic_DNA"/>
</dbReference>
<dbReference type="AlphaFoldDB" id="C9XY14"/>
<reference evidence="1 2" key="1">
    <citation type="journal article" date="2010" name="J. Bacteriol.">
        <title>Complete Genome Sequence of Cronobacter turicensis LMG 23827, a foodborne pathogen causing deaths in neonates.</title>
        <authorList>
            <person name="Stephan R."/>
            <person name="Lehner A."/>
            <person name="Tischler P."/>
            <person name="Rattei T."/>
        </authorList>
    </citation>
    <scope>NUCLEOTIDE SEQUENCE [LARGE SCALE GENOMIC DNA]</scope>
    <source>
        <strain evidence="2">DSM 18703 / CCUG 55852 / LMG 23827 / z3032</strain>
    </source>
</reference>
<dbReference type="HOGENOM" id="CLU_1019003_0_0_6"/>
<organism evidence="1 2">
    <name type="scientific">Cronobacter turicensis (strain DSM 18703 / CCUG 55852 / LMG 23827 / z3032)</name>
    <dbReference type="NCBI Taxonomy" id="693216"/>
    <lineage>
        <taxon>Bacteria</taxon>
        <taxon>Pseudomonadati</taxon>
        <taxon>Pseudomonadota</taxon>
        <taxon>Gammaproteobacteria</taxon>
        <taxon>Enterobacterales</taxon>
        <taxon>Enterobacteriaceae</taxon>
        <taxon>Cronobacter</taxon>
    </lineage>
</organism>
<name>C9XY14_CROTZ</name>
<dbReference type="KEGG" id="ctu:CTU_11480"/>
<sequence length="273" mass="30622">MSTISNERLEKLSEYDCADRYEVMSMATELLALRKERERAEPVCLEAMPFTWEELKGMHGADFATGYVRGWERKCASLEMKGPLYTAPPVPDERYQQLSELYHAQEKRLFKLAQRIKGPTFDKYAHSPSQAIDVLEAAVFGETDEDGHAAMLQSGNDEIGSWSNHKNTPTDKPKSELSQMAEKLVRDTTALAVTLSAENDTTPQQFESLAFKSVVPEGWKLVPIVLTKEMRGKIHPFAEALCHGCGREVVADCEYNVTASWNDMLAVAPEPCK</sequence>
<reference evidence="2" key="2">
    <citation type="journal article" date="2011" name="J. Bacteriol.">
        <title>Complete genome sequence of Cronobacter turicensis LMG 23827, a food-borne pathogen causing deaths in neonates.</title>
        <authorList>
            <person name="Stephan R."/>
            <person name="Lehner A."/>
            <person name="Tischler P."/>
            <person name="Rattei T."/>
        </authorList>
    </citation>
    <scope>NUCLEOTIDE SEQUENCE [LARGE SCALE GENOMIC DNA]</scope>
    <source>
        <strain evidence="2">DSM 18703 / CCUG 55852 / LMG 23827 / z3032</strain>
    </source>
</reference>
<dbReference type="PATRIC" id="fig|693216.3.peg.1104"/>
<keyword evidence="2" id="KW-1185">Reference proteome</keyword>